<evidence type="ECO:0000313" key="1">
    <source>
        <dbReference type="EMBL" id="KAI0060415.1"/>
    </source>
</evidence>
<gene>
    <name evidence="1" type="ORF">BV25DRAFT_959324</name>
</gene>
<proteinExistence type="predicted"/>
<dbReference type="Proteomes" id="UP000814140">
    <property type="component" value="Unassembled WGS sequence"/>
</dbReference>
<reference evidence="1" key="1">
    <citation type="submission" date="2021-03" db="EMBL/GenBank/DDBJ databases">
        <authorList>
            <consortium name="DOE Joint Genome Institute"/>
            <person name="Ahrendt S."/>
            <person name="Looney B.P."/>
            <person name="Miyauchi S."/>
            <person name="Morin E."/>
            <person name="Drula E."/>
            <person name="Courty P.E."/>
            <person name="Chicoki N."/>
            <person name="Fauchery L."/>
            <person name="Kohler A."/>
            <person name="Kuo A."/>
            <person name="Labutti K."/>
            <person name="Pangilinan J."/>
            <person name="Lipzen A."/>
            <person name="Riley R."/>
            <person name="Andreopoulos W."/>
            <person name="He G."/>
            <person name="Johnson J."/>
            <person name="Barry K.W."/>
            <person name="Grigoriev I.V."/>
            <person name="Nagy L."/>
            <person name="Hibbett D."/>
            <person name="Henrissat B."/>
            <person name="Matheny P.B."/>
            <person name="Labbe J."/>
            <person name="Martin F."/>
        </authorList>
    </citation>
    <scope>NUCLEOTIDE SEQUENCE</scope>
    <source>
        <strain evidence="1">HHB10654</strain>
    </source>
</reference>
<comment type="caution">
    <text evidence="1">The sequence shown here is derived from an EMBL/GenBank/DDBJ whole genome shotgun (WGS) entry which is preliminary data.</text>
</comment>
<sequence length="284" mass="31001">MSVFRNFALVGAGNLGDFIIEELLKAKTVGTVDKVTVLTRPESAGKEGLQKFATLGASIIGVEYTNKDAVAKALTGIDVVVSTLPIAALELEFFVAEASKAAGVKLFVQSDWGLLLETRPLVPAKEASREKMRAIGLPWTAFCTGSWPDFLFVPMLRLDVKGGKAEVGGDGNSPMTFTSRPDVARFVVYALTKLPFSTLENKVFSIEGDRKSFNEIFIAYEAKTGKKVDVTYKSVSELEAAVAAYPADFLSMLHITWALEGTIQTSDNYLYPDWHPKPVIDYLE</sequence>
<protein>
    <submittedName>
        <fullName evidence="1">NAD-P-binding protein</fullName>
    </submittedName>
</protein>
<reference evidence="1" key="2">
    <citation type="journal article" date="2022" name="New Phytol.">
        <title>Evolutionary transition to the ectomycorrhizal habit in the genomes of a hyperdiverse lineage of mushroom-forming fungi.</title>
        <authorList>
            <person name="Looney B."/>
            <person name="Miyauchi S."/>
            <person name="Morin E."/>
            <person name="Drula E."/>
            <person name="Courty P.E."/>
            <person name="Kohler A."/>
            <person name="Kuo A."/>
            <person name="LaButti K."/>
            <person name="Pangilinan J."/>
            <person name="Lipzen A."/>
            <person name="Riley R."/>
            <person name="Andreopoulos W."/>
            <person name="He G."/>
            <person name="Johnson J."/>
            <person name="Nolan M."/>
            <person name="Tritt A."/>
            <person name="Barry K.W."/>
            <person name="Grigoriev I.V."/>
            <person name="Nagy L.G."/>
            <person name="Hibbett D."/>
            <person name="Henrissat B."/>
            <person name="Matheny P.B."/>
            <person name="Labbe J."/>
            <person name="Martin F.M."/>
        </authorList>
    </citation>
    <scope>NUCLEOTIDE SEQUENCE</scope>
    <source>
        <strain evidence="1">HHB10654</strain>
    </source>
</reference>
<dbReference type="EMBL" id="MU277219">
    <property type="protein sequence ID" value="KAI0060415.1"/>
    <property type="molecule type" value="Genomic_DNA"/>
</dbReference>
<organism evidence="1 2">
    <name type="scientific">Artomyces pyxidatus</name>
    <dbReference type="NCBI Taxonomy" id="48021"/>
    <lineage>
        <taxon>Eukaryota</taxon>
        <taxon>Fungi</taxon>
        <taxon>Dikarya</taxon>
        <taxon>Basidiomycota</taxon>
        <taxon>Agaricomycotina</taxon>
        <taxon>Agaricomycetes</taxon>
        <taxon>Russulales</taxon>
        <taxon>Auriscalpiaceae</taxon>
        <taxon>Artomyces</taxon>
    </lineage>
</organism>
<keyword evidence="2" id="KW-1185">Reference proteome</keyword>
<evidence type="ECO:0000313" key="2">
    <source>
        <dbReference type="Proteomes" id="UP000814140"/>
    </source>
</evidence>
<name>A0ACB8SWA2_9AGAM</name>
<accession>A0ACB8SWA2</accession>